<protein>
    <recommendedName>
        <fullName evidence="9">1-deoxy-D-xylulose 5-phosphate reductoisomerase</fullName>
        <shortName evidence="9">DXP reductoisomerase</shortName>
        <ecNumber evidence="9">1.1.1.267</ecNumber>
    </recommendedName>
    <alternativeName>
        <fullName evidence="9">1-deoxyxylulose-5-phosphate reductoisomerase</fullName>
    </alternativeName>
    <alternativeName>
        <fullName evidence="9">2-C-methyl-D-erythritol 4-phosphate synthase</fullName>
    </alternativeName>
</protein>
<feature type="domain" description="1-deoxy-D-xylulose 5-phosphate reductoisomerase N-terminal" evidence="10">
    <location>
        <begin position="4"/>
        <end position="132"/>
    </location>
</feature>
<gene>
    <name evidence="9" type="primary">dxr</name>
    <name evidence="13" type="ORF">SAMN02745196_00333</name>
</gene>
<dbReference type="Pfam" id="PF08436">
    <property type="entry name" value="DXP_redisom_C"/>
    <property type="match status" value="1"/>
</dbReference>
<evidence type="ECO:0000256" key="8">
    <source>
        <dbReference type="ARBA" id="ARBA00048543"/>
    </source>
</evidence>
<dbReference type="SUPFAM" id="SSF51735">
    <property type="entry name" value="NAD(P)-binding Rossmann-fold domains"/>
    <property type="match status" value="1"/>
</dbReference>
<feature type="domain" description="1-deoxy-D-xylulose 5-phosphate reductoisomerase C-terminal" evidence="11">
    <location>
        <begin position="146"/>
        <end position="229"/>
    </location>
</feature>
<feature type="binding site" evidence="9">
    <location>
        <position position="205"/>
    </location>
    <ligand>
        <name>NADPH</name>
        <dbReference type="ChEBI" id="CHEBI:57783"/>
    </ligand>
</feature>
<proteinExistence type="inferred from homology"/>
<evidence type="ECO:0000256" key="9">
    <source>
        <dbReference type="HAMAP-Rule" id="MF_00183"/>
    </source>
</evidence>
<dbReference type="GO" id="GO:0016853">
    <property type="term" value="F:isomerase activity"/>
    <property type="evidence" value="ECO:0007669"/>
    <property type="project" value="UniProtKB-KW"/>
</dbReference>
<dbReference type="PANTHER" id="PTHR30525:SF0">
    <property type="entry name" value="1-DEOXY-D-XYLULOSE 5-PHOSPHATE REDUCTOISOMERASE, CHLOROPLASTIC"/>
    <property type="match status" value="1"/>
</dbReference>
<dbReference type="SUPFAM" id="SSF69055">
    <property type="entry name" value="1-deoxy-D-xylulose-5-phosphate reductoisomerase, C-terminal domain"/>
    <property type="match status" value="1"/>
</dbReference>
<dbReference type="PIRSF" id="PIRSF006205">
    <property type="entry name" value="Dxp_reductismrs"/>
    <property type="match status" value="1"/>
</dbReference>
<dbReference type="Proteomes" id="UP000184526">
    <property type="component" value="Unassembled WGS sequence"/>
</dbReference>
<dbReference type="GO" id="GO:0030604">
    <property type="term" value="F:1-deoxy-D-xylulose-5-phosphate reductoisomerase activity"/>
    <property type="evidence" value="ECO:0007669"/>
    <property type="project" value="UniProtKB-UniRule"/>
</dbReference>
<evidence type="ECO:0000259" key="12">
    <source>
        <dbReference type="Pfam" id="PF13288"/>
    </source>
</evidence>
<accession>A0A1M5SVQ4</accession>
<feature type="binding site" evidence="9">
    <location>
        <position position="151"/>
    </location>
    <ligand>
        <name>1-deoxy-D-xylulose 5-phosphate</name>
        <dbReference type="ChEBI" id="CHEBI:57792"/>
    </ligand>
</feature>
<feature type="binding site" evidence="9">
    <location>
        <position position="12"/>
    </location>
    <ligand>
        <name>NADPH</name>
        <dbReference type="ChEBI" id="CHEBI:57783"/>
    </ligand>
</feature>
<evidence type="ECO:0000256" key="5">
    <source>
        <dbReference type="ARBA" id="ARBA00023002"/>
    </source>
</evidence>
<dbReference type="InterPro" id="IPR036169">
    <property type="entry name" value="DXPR_C_sf"/>
</dbReference>
<evidence type="ECO:0000313" key="13">
    <source>
        <dbReference type="EMBL" id="SHH42555.1"/>
    </source>
</evidence>
<feature type="binding site" evidence="9">
    <location>
        <position position="152"/>
    </location>
    <ligand>
        <name>1-deoxy-D-xylulose 5-phosphate</name>
        <dbReference type="ChEBI" id="CHEBI:57792"/>
    </ligand>
</feature>
<keyword evidence="6 9" id="KW-0464">Manganese</keyword>
<feature type="domain" description="DXP reductoisomerase C-terminal" evidence="12">
    <location>
        <begin position="261"/>
        <end position="378"/>
    </location>
</feature>
<reference evidence="13 14" key="1">
    <citation type="submission" date="2016-11" db="EMBL/GenBank/DDBJ databases">
        <authorList>
            <person name="Jaros S."/>
            <person name="Januszkiewicz K."/>
            <person name="Wedrychowicz H."/>
        </authorList>
    </citation>
    <scope>NUCLEOTIDE SEQUENCE [LARGE SCALE GENOMIC DNA]</scope>
    <source>
        <strain evidence="13 14">DSM 3089</strain>
    </source>
</reference>
<dbReference type="SUPFAM" id="SSF55347">
    <property type="entry name" value="Glyceraldehyde-3-phosphate dehydrogenase-like, C-terminal domain"/>
    <property type="match status" value="1"/>
</dbReference>
<keyword evidence="3 9" id="KW-0479">Metal-binding</keyword>
<evidence type="ECO:0000256" key="2">
    <source>
        <dbReference type="ARBA" id="ARBA00006825"/>
    </source>
</evidence>
<name>A0A1M5SVQ4_9CLOT</name>
<dbReference type="InterPro" id="IPR013644">
    <property type="entry name" value="DXP_reductoisomerase_C"/>
</dbReference>
<keyword evidence="5 9" id="KW-0560">Oxidoreductase</keyword>
<dbReference type="Pfam" id="PF13288">
    <property type="entry name" value="DXPR_C"/>
    <property type="match status" value="1"/>
</dbReference>
<feature type="binding site" evidence="9">
    <location>
        <position position="218"/>
    </location>
    <ligand>
        <name>1-deoxy-D-xylulose 5-phosphate</name>
        <dbReference type="ChEBI" id="CHEBI:57792"/>
    </ligand>
</feature>
<comment type="catalytic activity">
    <reaction evidence="8">
        <text>2-C-methyl-D-erythritol 4-phosphate + NADP(+) = 1-deoxy-D-xylulose 5-phosphate + NADPH + H(+)</text>
        <dbReference type="Rhea" id="RHEA:13717"/>
        <dbReference type="ChEBI" id="CHEBI:15378"/>
        <dbReference type="ChEBI" id="CHEBI:57783"/>
        <dbReference type="ChEBI" id="CHEBI:57792"/>
        <dbReference type="ChEBI" id="CHEBI:58262"/>
        <dbReference type="ChEBI" id="CHEBI:58349"/>
        <dbReference type="EC" id="1.1.1.267"/>
    </reaction>
    <physiologicalReaction direction="right-to-left" evidence="8">
        <dbReference type="Rhea" id="RHEA:13719"/>
    </physiologicalReaction>
</comment>
<dbReference type="GO" id="GO:0030145">
    <property type="term" value="F:manganese ion binding"/>
    <property type="evidence" value="ECO:0007669"/>
    <property type="project" value="TreeGrafter"/>
</dbReference>
<feature type="binding site" evidence="9">
    <location>
        <position position="199"/>
    </location>
    <ligand>
        <name>1-deoxy-D-xylulose 5-phosphate</name>
        <dbReference type="ChEBI" id="CHEBI:57792"/>
    </ligand>
</feature>
<dbReference type="InterPro" id="IPR013512">
    <property type="entry name" value="DXP_reductoisomerase_N"/>
</dbReference>
<evidence type="ECO:0000256" key="6">
    <source>
        <dbReference type="ARBA" id="ARBA00023211"/>
    </source>
</evidence>
<dbReference type="GO" id="GO:0051484">
    <property type="term" value="P:isopentenyl diphosphate biosynthetic process, methylerythritol 4-phosphate pathway involved in terpenoid biosynthetic process"/>
    <property type="evidence" value="ECO:0007669"/>
    <property type="project" value="UniProtKB-ARBA"/>
</dbReference>
<dbReference type="NCBIfam" id="NF009114">
    <property type="entry name" value="PRK12464.1"/>
    <property type="match status" value="1"/>
</dbReference>
<dbReference type="STRING" id="1121306.SAMN02745196_00333"/>
<dbReference type="FunFam" id="3.40.50.720:FF:000045">
    <property type="entry name" value="1-deoxy-D-xylulose 5-phosphate reductoisomerase"/>
    <property type="match status" value="1"/>
</dbReference>
<dbReference type="OrthoDB" id="9806546at2"/>
<evidence type="ECO:0000259" key="11">
    <source>
        <dbReference type="Pfam" id="PF08436"/>
    </source>
</evidence>
<feature type="binding site" evidence="9">
    <location>
        <position position="124"/>
    </location>
    <ligand>
        <name>NADPH</name>
        <dbReference type="ChEBI" id="CHEBI:57783"/>
    </ligand>
</feature>
<sequence length="385" mass="43015">MKNISILGVTGSIGTQSLDVIRKNIEEVKLISIAANNSHEEVISIINEFAPKYVAMMSEKATEIIKNYVRENSLDIEVYSGIEGLNKIVTIKEVDLVITSVVGMIGLVPTMEAIKAGKDIALANKETLVAAGDIVMKAAKEYGVKILPVDSEHGAIFQCLRGNEEEKVSRIILTASGGPFRGRKREELVHIKAKEALKHPKWNMGQKISIDSSTLMNKGLEVIEAHWLFNASYDDIEVVVHPQSIIHSMVEYNDGSVMAQLADPDMRLPIQYAINYPKREEKVIKPLDFSKISTLTFEKPDMDTFRCLKIAYEAGKQGGNCTAIMNTANEMAVELFLKDKIGYLDIENIIEDSLNTFEYVSNPTLEEIIELDRKVREYIIKTYNA</sequence>
<feature type="binding site" evidence="9">
    <location>
        <position position="150"/>
    </location>
    <ligand>
        <name>Mn(2+)</name>
        <dbReference type="ChEBI" id="CHEBI:29035"/>
    </ligand>
</feature>
<dbReference type="PANTHER" id="PTHR30525">
    <property type="entry name" value="1-DEOXY-D-XYLULOSE 5-PHOSPHATE REDUCTOISOMERASE"/>
    <property type="match status" value="1"/>
</dbReference>
<organism evidence="13 14">
    <name type="scientific">Clostridium collagenovorans DSM 3089</name>
    <dbReference type="NCBI Taxonomy" id="1121306"/>
    <lineage>
        <taxon>Bacteria</taxon>
        <taxon>Bacillati</taxon>
        <taxon>Bacillota</taxon>
        <taxon>Clostridia</taxon>
        <taxon>Eubacteriales</taxon>
        <taxon>Clostridiaceae</taxon>
        <taxon>Clostridium</taxon>
    </lineage>
</organism>
<evidence type="ECO:0000256" key="4">
    <source>
        <dbReference type="ARBA" id="ARBA00022857"/>
    </source>
</evidence>
<feature type="binding site" evidence="9">
    <location>
        <position position="13"/>
    </location>
    <ligand>
        <name>NADPH</name>
        <dbReference type="ChEBI" id="CHEBI:57783"/>
    </ligand>
</feature>
<comment type="cofactor">
    <cofactor evidence="9">
        <name>Mg(2+)</name>
        <dbReference type="ChEBI" id="CHEBI:18420"/>
    </cofactor>
    <cofactor evidence="9">
        <name>Mn(2+)</name>
        <dbReference type="ChEBI" id="CHEBI:29035"/>
    </cofactor>
</comment>
<evidence type="ECO:0000256" key="3">
    <source>
        <dbReference type="ARBA" id="ARBA00022723"/>
    </source>
</evidence>
<feature type="binding site" evidence="9">
    <location>
        <position position="221"/>
    </location>
    <ligand>
        <name>1-deoxy-D-xylulose 5-phosphate</name>
        <dbReference type="ChEBI" id="CHEBI:57792"/>
    </ligand>
</feature>
<dbReference type="AlphaFoldDB" id="A0A1M5SVQ4"/>
<dbReference type="Pfam" id="PF02670">
    <property type="entry name" value="DXP_reductoisom"/>
    <property type="match status" value="1"/>
</dbReference>
<feature type="binding site" evidence="9">
    <location>
        <position position="176"/>
    </location>
    <ligand>
        <name>1-deoxy-D-xylulose 5-phosphate</name>
        <dbReference type="ChEBI" id="CHEBI:57792"/>
    </ligand>
</feature>
<evidence type="ECO:0000259" key="10">
    <source>
        <dbReference type="Pfam" id="PF02670"/>
    </source>
</evidence>
<dbReference type="InterPro" id="IPR036291">
    <property type="entry name" value="NAD(P)-bd_dom_sf"/>
</dbReference>
<feature type="binding site" evidence="9">
    <location>
        <position position="217"/>
    </location>
    <ligand>
        <name>1-deoxy-D-xylulose 5-phosphate</name>
        <dbReference type="ChEBI" id="CHEBI:57792"/>
    </ligand>
</feature>
<comment type="caution">
    <text evidence="9">Lacks conserved residue(s) required for the propagation of feature annotation.</text>
</comment>
<dbReference type="EMBL" id="FQXP01000003">
    <property type="protein sequence ID" value="SHH42555.1"/>
    <property type="molecule type" value="Genomic_DNA"/>
</dbReference>
<dbReference type="HAMAP" id="MF_00183">
    <property type="entry name" value="DXP_reductoisom"/>
    <property type="match status" value="1"/>
</dbReference>
<dbReference type="Gene3D" id="1.10.1740.10">
    <property type="match status" value="1"/>
</dbReference>
<feature type="binding site" evidence="9">
    <location>
        <position position="10"/>
    </location>
    <ligand>
        <name>NADPH</name>
        <dbReference type="ChEBI" id="CHEBI:57783"/>
    </ligand>
</feature>
<keyword evidence="7 9" id="KW-0414">Isoprene biosynthesis</keyword>
<keyword evidence="9" id="KW-0460">Magnesium</keyword>
<keyword evidence="4 9" id="KW-0521">NADP</keyword>
<dbReference type="RefSeq" id="WP_072829421.1">
    <property type="nucleotide sequence ID" value="NZ_FQXP01000003.1"/>
</dbReference>
<comment type="pathway">
    <text evidence="1 9">Isoprenoid biosynthesis; isopentenyl diphosphate biosynthesis via DXP pathway; isopentenyl diphosphate from 1-deoxy-D-xylulose 5-phosphate: step 1/6.</text>
</comment>
<dbReference type="UniPathway" id="UPA00056">
    <property type="reaction ID" value="UER00092"/>
</dbReference>
<evidence type="ECO:0000313" key="14">
    <source>
        <dbReference type="Proteomes" id="UP000184526"/>
    </source>
</evidence>
<dbReference type="GO" id="GO:0070402">
    <property type="term" value="F:NADPH binding"/>
    <property type="evidence" value="ECO:0007669"/>
    <property type="project" value="InterPro"/>
</dbReference>
<feature type="binding site" evidence="9">
    <location>
        <position position="152"/>
    </location>
    <ligand>
        <name>Mn(2+)</name>
        <dbReference type="ChEBI" id="CHEBI:29035"/>
    </ligand>
</feature>
<comment type="function">
    <text evidence="9">Catalyzes the NADPH-dependent rearrangement and reduction of 1-deoxy-D-xylulose-5-phosphate (DXP) to 2-C-methyl-D-erythritol 4-phosphate (MEP).</text>
</comment>
<keyword evidence="13" id="KW-0413">Isomerase</keyword>
<feature type="binding site" evidence="9">
    <location>
        <position position="125"/>
    </location>
    <ligand>
        <name>1-deoxy-D-xylulose 5-phosphate</name>
        <dbReference type="ChEBI" id="CHEBI:57792"/>
    </ligand>
</feature>
<evidence type="ECO:0000256" key="1">
    <source>
        <dbReference type="ARBA" id="ARBA00005094"/>
    </source>
</evidence>
<feature type="binding site" evidence="9">
    <location>
        <position position="212"/>
    </location>
    <ligand>
        <name>1-deoxy-D-xylulose 5-phosphate</name>
        <dbReference type="ChEBI" id="CHEBI:57792"/>
    </ligand>
</feature>
<feature type="binding site" evidence="9">
    <location>
        <position position="11"/>
    </location>
    <ligand>
        <name>NADPH</name>
        <dbReference type="ChEBI" id="CHEBI:57783"/>
    </ligand>
</feature>
<dbReference type="Gene3D" id="3.40.50.720">
    <property type="entry name" value="NAD(P)-binding Rossmann-like Domain"/>
    <property type="match status" value="1"/>
</dbReference>
<evidence type="ECO:0000256" key="7">
    <source>
        <dbReference type="ARBA" id="ARBA00023229"/>
    </source>
</evidence>
<dbReference type="InterPro" id="IPR026877">
    <property type="entry name" value="DXPR_C"/>
</dbReference>
<feature type="binding site" evidence="9">
    <location>
        <position position="126"/>
    </location>
    <ligand>
        <name>NADPH</name>
        <dbReference type="ChEBI" id="CHEBI:57783"/>
    </ligand>
</feature>
<dbReference type="NCBIfam" id="TIGR00243">
    <property type="entry name" value="Dxr"/>
    <property type="match status" value="1"/>
</dbReference>
<dbReference type="InterPro" id="IPR003821">
    <property type="entry name" value="DXP_reductoisomerase"/>
</dbReference>
<dbReference type="EC" id="1.1.1.267" evidence="9"/>
<comment type="similarity">
    <text evidence="2 9">Belongs to the DXR family.</text>
</comment>
<keyword evidence="14" id="KW-1185">Reference proteome</keyword>
<feature type="binding site" evidence="9">
    <location>
        <position position="221"/>
    </location>
    <ligand>
        <name>Mn(2+)</name>
        <dbReference type="ChEBI" id="CHEBI:29035"/>
    </ligand>
</feature>